<keyword evidence="2" id="KW-1185">Reference proteome</keyword>
<organism evidence="1 2">
    <name type="scientific">Pluteus cervinus</name>
    <dbReference type="NCBI Taxonomy" id="181527"/>
    <lineage>
        <taxon>Eukaryota</taxon>
        <taxon>Fungi</taxon>
        <taxon>Dikarya</taxon>
        <taxon>Basidiomycota</taxon>
        <taxon>Agaricomycotina</taxon>
        <taxon>Agaricomycetes</taxon>
        <taxon>Agaricomycetidae</taxon>
        <taxon>Agaricales</taxon>
        <taxon>Pluteineae</taxon>
        <taxon>Pluteaceae</taxon>
        <taxon>Pluteus</taxon>
    </lineage>
</organism>
<protein>
    <submittedName>
        <fullName evidence="1">Uncharacterized protein</fullName>
    </submittedName>
</protein>
<reference evidence="1 2" key="1">
    <citation type="journal article" date="2019" name="Nat. Ecol. Evol.">
        <title>Megaphylogeny resolves global patterns of mushroom evolution.</title>
        <authorList>
            <person name="Varga T."/>
            <person name="Krizsan K."/>
            <person name="Foldi C."/>
            <person name="Dima B."/>
            <person name="Sanchez-Garcia M."/>
            <person name="Sanchez-Ramirez S."/>
            <person name="Szollosi G.J."/>
            <person name="Szarkandi J.G."/>
            <person name="Papp V."/>
            <person name="Albert L."/>
            <person name="Andreopoulos W."/>
            <person name="Angelini C."/>
            <person name="Antonin V."/>
            <person name="Barry K.W."/>
            <person name="Bougher N.L."/>
            <person name="Buchanan P."/>
            <person name="Buyck B."/>
            <person name="Bense V."/>
            <person name="Catcheside P."/>
            <person name="Chovatia M."/>
            <person name="Cooper J."/>
            <person name="Damon W."/>
            <person name="Desjardin D."/>
            <person name="Finy P."/>
            <person name="Geml J."/>
            <person name="Haridas S."/>
            <person name="Hughes K."/>
            <person name="Justo A."/>
            <person name="Karasinski D."/>
            <person name="Kautmanova I."/>
            <person name="Kiss B."/>
            <person name="Kocsube S."/>
            <person name="Kotiranta H."/>
            <person name="LaButti K.M."/>
            <person name="Lechner B.E."/>
            <person name="Liimatainen K."/>
            <person name="Lipzen A."/>
            <person name="Lukacs Z."/>
            <person name="Mihaltcheva S."/>
            <person name="Morgado L.N."/>
            <person name="Niskanen T."/>
            <person name="Noordeloos M.E."/>
            <person name="Ohm R.A."/>
            <person name="Ortiz-Santana B."/>
            <person name="Ovrebo C."/>
            <person name="Racz N."/>
            <person name="Riley R."/>
            <person name="Savchenko A."/>
            <person name="Shiryaev A."/>
            <person name="Soop K."/>
            <person name="Spirin V."/>
            <person name="Szebenyi C."/>
            <person name="Tomsovsky M."/>
            <person name="Tulloss R.E."/>
            <person name="Uehling J."/>
            <person name="Grigoriev I.V."/>
            <person name="Vagvolgyi C."/>
            <person name="Papp T."/>
            <person name="Martin F.M."/>
            <person name="Miettinen O."/>
            <person name="Hibbett D.S."/>
            <person name="Nagy L.G."/>
        </authorList>
    </citation>
    <scope>NUCLEOTIDE SEQUENCE [LARGE SCALE GENOMIC DNA]</scope>
    <source>
        <strain evidence="1 2">NL-1719</strain>
    </source>
</reference>
<evidence type="ECO:0000313" key="1">
    <source>
        <dbReference type="EMBL" id="TFK62563.1"/>
    </source>
</evidence>
<sequence>MVHGPSYWCTLVQYSFRAYLFIFKFTLWSRGVYPWRTLHTNGCMYFTTTLRGFFSMYPTPCTHNIIQIVCSAFINIPVSARPLRFRWRKRINEVFGYP</sequence>
<proteinExistence type="predicted"/>
<accession>A0ACD3AA73</accession>
<gene>
    <name evidence="1" type="ORF">BDN72DRAFT_384969</name>
</gene>
<evidence type="ECO:0000313" key="2">
    <source>
        <dbReference type="Proteomes" id="UP000308600"/>
    </source>
</evidence>
<name>A0ACD3AA73_9AGAR</name>
<dbReference type="Proteomes" id="UP000308600">
    <property type="component" value="Unassembled WGS sequence"/>
</dbReference>
<dbReference type="EMBL" id="ML208574">
    <property type="protein sequence ID" value="TFK62563.1"/>
    <property type="molecule type" value="Genomic_DNA"/>
</dbReference>